<comment type="caution">
    <text evidence="12">The sequence shown here is derived from an EMBL/GenBank/DDBJ whole genome shotgun (WGS) entry which is preliminary data.</text>
</comment>
<dbReference type="SUPFAM" id="SSF51735">
    <property type="entry name" value="NAD(P)-binding Rossmann-fold domains"/>
    <property type="match status" value="1"/>
</dbReference>
<dbReference type="FunFam" id="1.10.3730.10:FF:000001">
    <property type="entry name" value="Pyrroline-5-carboxylate reductase"/>
    <property type="match status" value="1"/>
</dbReference>
<evidence type="ECO:0000256" key="1">
    <source>
        <dbReference type="ARBA" id="ARBA00005525"/>
    </source>
</evidence>
<dbReference type="InterPro" id="IPR028939">
    <property type="entry name" value="P5C_Rdtase_cat_N"/>
</dbReference>
<evidence type="ECO:0000256" key="9">
    <source>
        <dbReference type="SAM" id="MobiDB-lite"/>
    </source>
</evidence>
<dbReference type="GO" id="GO:0004735">
    <property type="term" value="F:pyrroline-5-carboxylate reductase activity"/>
    <property type="evidence" value="ECO:0007669"/>
    <property type="project" value="UniProtKB-UniRule"/>
</dbReference>
<organism evidence="12 13">
    <name type="scientific">Actinomycetospora cinnamomea</name>
    <dbReference type="NCBI Taxonomy" id="663609"/>
    <lineage>
        <taxon>Bacteria</taxon>
        <taxon>Bacillati</taxon>
        <taxon>Actinomycetota</taxon>
        <taxon>Actinomycetes</taxon>
        <taxon>Pseudonocardiales</taxon>
        <taxon>Pseudonocardiaceae</taxon>
        <taxon>Actinomycetospora</taxon>
    </lineage>
</organism>
<dbReference type="UniPathway" id="UPA00098">
    <property type="reaction ID" value="UER00361"/>
</dbReference>
<evidence type="ECO:0000313" key="12">
    <source>
        <dbReference type="EMBL" id="PVZ10074.1"/>
    </source>
</evidence>
<dbReference type="OrthoDB" id="9805754at2"/>
<keyword evidence="3 5" id="KW-0560">Oxidoreductase</keyword>
<keyword evidence="13" id="KW-1185">Reference proteome</keyword>
<dbReference type="InterPro" id="IPR008927">
    <property type="entry name" value="6-PGluconate_DH-like_C_sf"/>
</dbReference>
<sequence length="297" mass="29106">MASDAERGGAGAGRTVAVLGGGKIGEALLGGLVAAGREPARLLVVEPVATRARELTSRLGVRAVDAAGAAREADVLVIAVKPADVPGALDAVHDVLAGRAPGEDRPTVVSLAAGIPTTALETRLPVDTAVVRVMPNTPMLVGRAMCVLSAGAAAGEPELAAAEELLAAVGRTVRVPEAQQDLATALSGSGPAYVFLLAEAMVDAGVALGLPRPVATELVSATVDGAGGLLTTPGSDGRGDSDGGAPHPGLLREAVTSPGGTTAAALSALEADGLRAALARAVGAARDRSAALGRQYG</sequence>
<evidence type="ECO:0000256" key="4">
    <source>
        <dbReference type="ARBA" id="ARBA00058118"/>
    </source>
</evidence>
<evidence type="ECO:0000313" key="13">
    <source>
        <dbReference type="Proteomes" id="UP000245639"/>
    </source>
</evidence>
<accession>A0A2U1FD55</accession>
<dbReference type="NCBIfam" id="TIGR00112">
    <property type="entry name" value="proC"/>
    <property type="match status" value="1"/>
</dbReference>
<keyword evidence="2 5" id="KW-0521">NADP</keyword>
<dbReference type="GO" id="GO:0055129">
    <property type="term" value="P:L-proline biosynthetic process"/>
    <property type="evidence" value="ECO:0007669"/>
    <property type="project" value="UniProtKB-UniRule"/>
</dbReference>
<dbReference type="InterPro" id="IPR036291">
    <property type="entry name" value="NAD(P)-bd_dom_sf"/>
</dbReference>
<dbReference type="EC" id="1.5.1.2" evidence="5 6"/>
<dbReference type="RefSeq" id="WP_116708524.1">
    <property type="nucleotide sequence ID" value="NZ_QEKW01000005.1"/>
</dbReference>
<feature type="domain" description="Pyrroline-5-carboxylate reductase catalytic N-terminal" evidence="10">
    <location>
        <begin position="15"/>
        <end position="98"/>
    </location>
</feature>
<dbReference type="HAMAP" id="MF_01925">
    <property type="entry name" value="P5C_reductase"/>
    <property type="match status" value="1"/>
</dbReference>
<proteinExistence type="inferred from homology"/>
<dbReference type="Pfam" id="PF03807">
    <property type="entry name" value="F420_oxidored"/>
    <property type="match status" value="1"/>
</dbReference>
<dbReference type="AlphaFoldDB" id="A0A2U1FD55"/>
<comment type="subcellular location">
    <subcellularLocation>
        <location evidence="5">Cytoplasm</location>
    </subcellularLocation>
</comment>
<dbReference type="Gene3D" id="3.40.50.720">
    <property type="entry name" value="NAD(P)-binding Rossmann-like Domain"/>
    <property type="match status" value="1"/>
</dbReference>
<dbReference type="EMBL" id="QEKW01000005">
    <property type="protein sequence ID" value="PVZ10074.1"/>
    <property type="molecule type" value="Genomic_DNA"/>
</dbReference>
<comment type="catalytic activity">
    <reaction evidence="5 8">
        <text>L-proline + NADP(+) = (S)-1-pyrroline-5-carboxylate + NADPH + 2 H(+)</text>
        <dbReference type="Rhea" id="RHEA:14109"/>
        <dbReference type="ChEBI" id="CHEBI:15378"/>
        <dbReference type="ChEBI" id="CHEBI:17388"/>
        <dbReference type="ChEBI" id="CHEBI:57783"/>
        <dbReference type="ChEBI" id="CHEBI:58349"/>
        <dbReference type="ChEBI" id="CHEBI:60039"/>
        <dbReference type="EC" id="1.5.1.2"/>
    </reaction>
</comment>
<keyword evidence="5" id="KW-0963">Cytoplasm</keyword>
<reference evidence="12 13" key="1">
    <citation type="submission" date="2018-04" db="EMBL/GenBank/DDBJ databases">
        <title>Genomic Encyclopedia of Type Strains, Phase IV (KMG-IV): sequencing the most valuable type-strain genomes for metagenomic binning, comparative biology and taxonomic classification.</title>
        <authorList>
            <person name="Goeker M."/>
        </authorList>
    </citation>
    <scope>NUCLEOTIDE SEQUENCE [LARGE SCALE GENOMIC DNA]</scope>
    <source>
        <strain evidence="12 13">DSM 45771</strain>
    </source>
</reference>
<dbReference type="PANTHER" id="PTHR11645">
    <property type="entry name" value="PYRROLINE-5-CARBOXYLATE REDUCTASE"/>
    <property type="match status" value="1"/>
</dbReference>
<dbReference type="Proteomes" id="UP000245639">
    <property type="component" value="Unassembled WGS sequence"/>
</dbReference>
<name>A0A2U1FD55_9PSEU</name>
<evidence type="ECO:0000259" key="10">
    <source>
        <dbReference type="Pfam" id="PF03807"/>
    </source>
</evidence>
<dbReference type="Pfam" id="PF14748">
    <property type="entry name" value="P5CR_dimer"/>
    <property type="match status" value="1"/>
</dbReference>
<evidence type="ECO:0000256" key="5">
    <source>
        <dbReference type="HAMAP-Rule" id="MF_01925"/>
    </source>
</evidence>
<comment type="catalytic activity">
    <reaction evidence="5">
        <text>L-proline + NAD(+) = (S)-1-pyrroline-5-carboxylate + NADH + 2 H(+)</text>
        <dbReference type="Rhea" id="RHEA:14105"/>
        <dbReference type="ChEBI" id="CHEBI:15378"/>
        <dbReference type="ChEBI" id="CHEBI:17388"/>
        <dbReference type="ChEBI" id="CHEBI:57540"/>
        <dbReference type="ChEBI" id="CHEBI:57945"/>
        <dbReference type="ChEBI" id="CHEBI:60039"/>
        <dbReference type="EC" id="1.5.1.2"/>
    </reaction>
</comment>
<feature type="domain" description="Pyrroline-5-carboxylate reductase dimerisation" evidence="11">
    <location>
        <begin position="177"/>
        <end position="291"/>
    </location>
</feature>
<dbReference type="Gene3D" id="1.10.3730.10">
    <property type="entry name" value="ProC C-terminal domain-like"/>
    <property type="match status" value="1"/>
</dbReference>
<feature type="binding site" evidence="7">
    <location>
        <begin position="79"/>
        <end position="82"/>
    </location>
    <ligand>
        <name>NADP(+)</name>
        <dbReference type="ChEBI" id="CHEBI:58349"/>
    </ligand>
</feature>
<dbReference type="PANTHER" id="PTHR11645:SF0">
    <property type="entry name" value="PYRROLINE-5-CARBOXYLATE REDUCTASE 3"/>
    <property type="match status" value="1"/>
</dbReference>
<evidence type="ECO:0000256" key="3">
    <source>
        <dbReference type="ARBA" id="ARBA00023002"/>
    </source>
</evidence>
<comment type="similarity">
    <text evidence="1 5 8">Belongs to the pyrroline-5-carboxylate reductase family.</text>
</comment>
<protein>
    <recommendedName>
        <fullName evidence="5 6">Pyrroline-5-carboxylate reductase</fullName>
        <shortName evidence="5">P5C reductase</shortName>
        <shortName evidence="5">P5CR</shortName>
        <ecNumber evidence="5 6">1.5.1.2</ecNumber>
    </recommendedName>
    <alternativeName>
        <fullName evidence="5">PCA reductase</fullName>
    </alternativeName>
</protein>
<keyword evidence="5 8" id="KW-0641">Proline biosynthesis</keyword>
<evidence type="ECO:0000256" key="2">
    <source>
        <dbReference type="ARBA" id="ARBA00022857"/>
    </source>
</evidence>
<dbReference type="InterPro" id="IPR000304">
    <property type="entry name" value="Pyrroline-COOH_reductase"/>
</dbReference>
<dbReference type="GO" id="GO:0005737">
    <property type="term" value="C:cytoplasm"/>
    <property type="evidence" value="ECO:0007669"/>
    <property type="project" value="UniProtKB-SubCell"/>
</dbReference>
<dbReference type="InterPro" id="IPR029036">
    <property type="entry name" value="P5CR_dimer"/>
</dbReference>
<evidence type="ECO:0000259" key="11">
    <source>
        <dbReference type="Pfam" id="PF14748"/>
    </source>
</evidence>
<evidence type="ECO:0000256" key="8">
    <source>
        <dbReference type="RuleBase" id="RU003903"/>
    </source>
</evidence>
<dbReference type="SUPFAM" id="SSF48179">
    <property type="entry name" value="6-phosphogluconate dehydrogenase C-terminal domain-like"/>
    <property type="match status" value="1"/>
</dbReference>
<feature type="region of interest" description="Disordered" evidence="9">
    <location>
        <begin position="229"/>
        <end position="249"/>
    </location>
</feature>
<keyword evidence="5 8" id="KW-0028">Amino-acid biosynthesis</keyword>
<comment type="pathway">
    <text evidence="5 8">Amino-acid biosynthesis; L-proline biosynthesis; L-proline from L-glutamate 5-semialdehyde: step 1/1.</text>
</comment>
<gene>
    <name evidence="5" type="primary">proC</name>
    <name evidence="12" type="ORF">C8D89_105150</name>
</gene>
<evidence type="ECO:0000256" key="7">
    <source>
        <dbReference type="PIRSR" id="PIRSR000193-1"/>
    </source>
</evidence>
<dbReference type="PROSITE" id="PS00521">
    <property type="entry name" value="P5CR"/>
    <property type="match status" value="1"/>
</dbReference>
<dbReference type="InterPro" id="IPR053790">
    <property type="entry name" value="P5CR-like_CS"/>
</dbReference>
<comment type="function">
    <text evidence="4 5">Catalyzes the reduction of 1-pyrroline-5-carboxylate (PCA) to L-proline.</text>
</comment>
<evidence type="ECO:0000256" key="6">
    <source>
        <dbReference type="NCBIfam" id="TIGR00112"/>
    </source>
</evidence>
<dbReference type="PIRSF" id="PIRSF000193">
    <property type="entry name" value="Pyrrol-5-carb_rd"/>
    <property type="match status" value="1"/>
</dbReference>